<dbReference type="SUPFAM" id="SSF49265">
    <property type="entry name" value="Fibronectin type III"/>
    <property type="match status" value="1"/>
</dbReference>
<protein>
    <submittedName>
        <fullName evidence="6">Endo-1,4-beta-xylanase</fullName>
    </submittedName>
</protein>
<evidence type="ECO:0000313" key="7">
    <source>
        <dbReference type="Proteomes" id="UP000612329"/>
    </source>
</evidence>
<dbReference type="Pfam" id="PF00754">
    <property type="entry name" value="F5_F8_type_C"/>
    <property type="match status" value="1"/>
</dbReference>
<dbReference type="InterPro" id="IPR036116">
    <property type="entry name" value="FN3_sf"/>
</dbReference>
<dbReference type="CDD" id="cd00063">
    <property type="entry name" value="FN3"/>
    <property type="match status" value="1"/>
</dbReference>
<dbReference type="SMART" id="SM00060">
    <property type="entry name" value="FN3"/>
    <property type="match status" value="1"/>
</dbReference>
<evidence type="ECO:0000259" key="4">
    <source>
        <dbReference type="PROSITE" id="PS50022"/>
    </source>
</evidence>
<dbReference type="GO" id="GO:0005975">
    <property type="term" value="P:carbohydrate metabolic process"/>
    <property type="evidence" value="ECO:0007669"/>
    <property type="project" value="InterPro"/>
</dbReference>
<dbReference type="PANTHER" id="PTHR42812:SF14">
    <property type="entry name" value="SECRETED PROTEIN"/>
    <property type="match status" value="1"/>
</dbReference>
<sequence length="613" mass="70980">MKIQAIVAATFLLGICACKDHSETKNSTNTKEKTVAKWHYKTYCNPLDIDYSYMSHYRAKNKVSYRSGADPAVINFKGRFYMFVTRSHGYWASDDMSNWTFIKPQSWYFKGSNAPAAAVRNGKVIVYGDPSGRGPIIETDNPELGDWKTNYAVLDPPGGIQDPDLFVDDDNKVYLYEESSNVWPIRVVELDPDNYYVPMGDEKDLFNLHPDKHGWERFGQDHRSDIAPYLEGPWMVKHNGTYYLEYGAPGTQWNVYADGVYTSDSPFGPFEYAPYNPISYKPGGFLKGSGHGSTVQDNNGNYWHYSTMAISVNYKFERRIGMYPAGFEDDGQMYVNTAYGDYPHYLPDTKVKQHKERFTGWMLLSYKKPVTTNSPLVKQEINVVDESESGYMLGQIKDFDISKINDEEIRSYWVSQANNDSIYVEMDLEKKMNVKAIQINFQDFNSDIYGRPDTLRQQFVLQSSIDRVKWQTIADYSKNTRDMPHGYIELEKPVDARYIRYNHVYYTNNYLSISEFRVFGNGYEAKPNKPSNFKVMRQQDRRNANLTWDKDATAQGYVIYWGIAKDKLNLSVLMYDEPNYELRALNTDQSYYMQVEAFNENGISEKSDIIFVK</sequence>
<dbReference type="CDD" id="cd08982">
    <property type="entry name" value="GH43-like"/>
    <property type="match status" value="1"/>
</dbReference>
<evidence type="ECO:0000256" key="1">
    <source>
        <dbReference type="ARBA" id="ARBA00009865"/>
    </source>
</evidence>
<dbReference type="InterPro" id="IPR008979">
    <property type="entry name" value="Galactose-bd-like_sf"/>
</dbReference>
<dbReference type="PROSITE" id="PS50853">
    <property type="entry name" value="FN3"/>
    <property type="match status" value="1"/>
</dbReference>
<dbReference type="InterPro" id="IPR000421">
    <property type="entry name" value="FA58C"/>
</dbReference>
<dbReference type="PANTHER" id="PTHR42812">
    <property type="entry name" value="BETA-XYLOSIDASE"/>
    <property type="match status" value="1"/>
</dbReference>
<dbReference type="SUPFAM" id="SSF49785">
    <property type="entry name" value="Galactose-binding domain-like"/>
    <property type="match status" value="1"/>
</dbReference>
<evidence type="ECO:0000313" key="6">
    <source>
        <dbReference type="EMBL" id="GGK21090.1"/>
    </source>
</evidence>
<dbReference type="Pfam" id="PF04616">
    <property type="entry name" value="Glyco_hydro_43"/>
    <property type="match status" value="1"/>
</dbReference>
<gene>
    <name evidence="6" type="ORF">GCM10007962_14020</name>
</gene>
<dbReference type="PROSITE" id="PS51257">
    <property type="entry name" value="PROKAR_LIPOPROTEIN"/>
    <property type="match status" value="1"/>
</dbReference>
<feature type="domain" description="F5/8 type C" evidence="4">
    <location>
        <begin position="365"/>
        <end position="521"/>
    </location>
</feature>
<comment type="caution">
    <text evidence="6">The sequence shown here is derived from an EMBL/GenBank/DDBJ whole genome shotgun (WGS) entry which is preliminary data.</text>
</comment>
<keyword evidence="2" id="KW-0378">Hydrolase</keyword>
<comment type="similarity">
    <text evidence="1">Belongs to the glycosyl hydrolase 43 family.</text>
</comment>
<dbReference type="Pfam" id="PF00041">
    <property type="entry name" value="fn3"/>
    <property type="match status" value="1"/>
</dbReference>
<dbReference type="Gene3D" id="2.60.120.260">
    <property type="entry name" value="Galactose-binding domain-like"/>
    <property type="match status" value="1"/>
</dbReference>
<dbReference type="RefSeq" id="WP_188651447.1">
    <property type="nucleotide sequence ID" value="NZ_BMNR01000003.1"/>
</dbReference>
<evidence type="ECO:0000259" key="5">
    <source>
        <dbReference type="PROSITE" id="PS50853"/>
    </source>
</evidence>
<accession>A0A8J3FIV7</accession>
<dbReference type="InterPro" id="IPR003961">
    <property type="entry name" value="FN3_dom"/>
</dbReference>
<dbReference type="InterPro" id="IPR051795">
    <property type="entry name" value="Glycosyl_Hydrlase_43"/>
</dbReference>
<dbReference type="Proteomes" id="UP000612329">
    <property type="component" value="Unassembled WGS sequence"/>
</dbReference>
<reference evidence="6" key="2">
    <citation type="submission" date="2020-09" db="EMBL/GenBank/DDBJ databases">
        <authorList>
            <person name="Sun Q."/>
            <person name="Ohkuma M."/>
        </authorList>
    </citation>
    <scope>NUCLEOTIDE SEQUENCE</scope>
    <source>
        <strain evidence="6">JCM 12862</strain>
    </source>
</reference>
<dbReference type="Gene3D" id="2.60.40.10">
    <property type="entry name" value="Immunoglobulins"/>
    <property type="match status" value="1"/>
</dbReference>
<dbReference type="PROSITE" id="PS50022">
    <property type="entry name" value="FA58C_3"/>
    <property type="match status" value="1"/>
</dbReference>
<keyword evidence="7" id="KW-1185">Reference proteome</keyword>
<reference evidence="6" key="1">
    <citation type="journal article" date="2014" name="Int. J. Syst. Evol. Microbiol.">
        <title>Complete genome sequence of Corynebacterium casei LMG S-19264T (=DSM 44701T), isolated from a smear-ripened cheese.</title>
        <authorList>
            <consortium name="US DOE Joint Genome Institute (JGI-PGF)"/>
            <person name="Walter F."/>
            <person name="Albersmeier A."/>
            <person name="Kalinowski J."/>
            <person name="Ruckert C."/>
        </authorList>
    </citation>
    <scope>NUCLEOTIDE SEQUENCE</scope>
    <source>
        <strain evidence="6">JCM 12862</strain>
    </source>
</reference>
<dbReference type="EMBL" id="BMNR01000003">
    <property type="protein sequence ID" value="GGK21090.1"/>
    <property type="molecule type" value="Genomic_DNA"/>
</dbReference>
<evidence type="ECO:0000256" key="3">
    <source>
        <dbReference type="ARBA" id="ARBA00023295"/>
    </source>
</evidence>
<keyword evidence="3" id="KW-0326">Glycosidase</keyword>
<dbReference type="InterPro" id="IPR006710">
    <property type="entry name" value="Glyco_hydro_43"/>
</dbReference>
<name>A0A8J3FIV7_9FLAO</name>
<dbReference type="AlphaFoldDB" id="A0A8J3FIV7"/>
<dbReference type="InterPro" id="IPR023296">
    <property type="entry name" value="Glyco_hydro_beta-prop_sf"/>
</dbReference>
<proteinExistence type="inferred from homology"/>
<evidence type="ECO:0000256" key="2">
    <source>
        <dbReference type="ARBA" id="ARBA00022801"/>
    </source>
</evidence>
<dbReference type="SUPFAM" id="SSF75005">
    <property type="entry name" value="Arabinanase/levansucrase/invertase"/>
    <property type="match status" value="1"/>
</dbReference>
<dbReference type="GO" id="GO:0004553">
    <property type="term" value="F:hydrolase activity, hydrolyzing O-glycosyl compounds"/>
    <property type="evidence" value="ECO:0007669"/>
    <property type="project" value="InterPro"/>
</dbReference>
<feature type="domain" description="Fibronectin type-III" evidence="5">
    <location>
        <begin position="529"/>
        <end position="613"/>
    </location>
</feature>
<organism evidence="6 7">
    <name type="scientific">Yeosuana aromativorans</name>
    <dbReference type="NCBI Taxonomy" id="288019"/>
    <lineage>
        <taxon>Bacteria</taxon>
        <taxon>Pseudomonadati</taxon>
        <taxon>Bacteroidota</taxon>
        <taxon>Flavobacteriia</taxon>
        <taxon>Flavobacteriales</taxon>
        <taxon>Flavobacteriaceae</taxon>
        <taxon>Yeosuana</taxon>
    </lineage>
</organism>
<dbReference type="InterPro" id="IPR013783">
    <property type="entry name" value="Ig-like_fold"/>
</dbReference>
<dbReference type="Gene3D" id="2.115.10.20">
    <property type="entry name" value="Glycosyl hydrolase domain, family 43"/>
    <property type="match status" value="1"/>
</dbReference>